<dbReference type="Proteomes" id="UP000366872">
    <property type="component" value="Unassembled WGS sequence"/>
</dbReference>
<dbReference type="PANTHER" id="PTHR30134">
    <property type="entry name" value="HYDROGENASE PROTEIN ASSEMBLY PROTEIN, NICKEL CHAPERONE"/>
    <property type="match status" value="1"/>
</dbReference>
<sequence length="247" mass="27167">MCETCGCGTANEHHHHEHGDGHHYHHDHEHRHTKTVTLEQKVLAQNDALADQNRSWLAERGVVAINLISAPGSGKTFLLEKTLEALDGTIKCAVITGDQQTDRDAQRLQGKGAKIHQIETISSCHLDAHQVSHAMEAVVDEGTRLLFIENVGNMVCPTAFDLGESFKVALLSTPEGEDKPIKYPVLFATAKAIVLTKMDLADALDWDLAACRKYIQHVQPGANVIELSAKSGNGMEAWLNYLQRLVQ</sequence>
<dbReference type="RefSeq" id="WP_136078557.1">
    <property type="nucleotide sequence ID" value="NZ_CAAHFG010000001.1"/>
</dbReference>
<keyword evidence="10" id="KW-1185">Reference proteome</keyword>
<evidence type="ECO:0000256" key="7">
    <source>
        <dbReference type="ARBA" id="ARBA00023134"/>
    </source>
</evidence>
<accession>A0A6C2TZA5</accession>
<evidence type="ECO:0000256" key="4">
    <source>
        <dbReference type="ARBA" id="ARBA00022741"/>
    </source>
</evidence>
<keyword evidence="3" id="KW-0479">Metal-binding</keyword>
<dbReference type="GO" id="GO:0003924">
    <property type="term" value="F:GTPase activity"/>
    <property type="evidence" value="ECO:0007669"/>
    <property type="project" value="InterPro"/>
</dbReference>
<dbReference type="SUPFAM" id="SSF52540">
    <property type="entry name" value="P-loop containing nucleoside triphosphate hydrolases"/>
    <property type="match status" value="1"/>
</dbReference>
<comment type="similarity">
    <text evidence="1">Belongs to the SIMIBI class G3E GTPase family. HypB/HupM subfamily.</text>
</comment>
<dbReference type="NCBIfam" id="TIGR00073">
    <property type="entry name" value="hypB"/>
    <property type="match status" value="1"/>
</dbReference>
<dbReference type="InterPro" id="IPR003495">
    <property type="entry name" value="CobW/HypB/UreG_nucleotide-bd"/>
</dbReference>
<dbReference type="PIRSF" id="PIRSF005624">
    <property type="entry name" value="Ni-bind_GTPase"/>
    <property type="match status" value="1"/>
</dbReference>
<evidence type="ECO:0000259" key="8">
    <source>
        <dbReference type="Pfam" id="PF02492"/>
    </source>
</evidence>
<evidence type="ECO:0000256" key="2">
    <source>
        <dbReference type="ARBA" id="ARBA00022596"/>
    </source>
</evidence>
<evidence type="ECO:0000313" key="9">
    <source>
        <dbReference type="EMBL" id="VGO12933.1"/>
    </source>
</evidence>
<dbReference type="GO" id="GO:0016151">
    <property type="term" value="F:nickel cation binding"/>
    <property type="evidence" value="ECO:0007669"/>
    <property type="project" value="InterPro"/>
</dbReference>
<dbReference type="GO" id="GO:0051604">
    <property type="term" value="P:protein maturation"/>
    <property type="evidence" value="ECO:0007669"/>
    <property type="project" value="InterPro"/>
</dbReference>
<evidence type="ECO:0000256" key="5">
    <source>
        <dbReference type="ARBA" id="ARBA00022801"/>
    </source>
</evidence>
<keyword evidence="4" id="KW-0547">Nucleotide-binding</keyword>
<evidence type="ECO:0000256" key="3">
    <source>
        <dbReference type="ARBA" id="ARBA00022723"/>
    </source>
</evidence>
<reference evidence="9 10" key="1">
    <citation type="submission" date="2019-04" db="EMBL/GenBank/DDBJ databases">
        <authorList>
            <person name="Van Vliet M D."/>
        </authorList>
    </citation>
    <scope>NUCLEOTIDE SEQUENCE [LARGE SCALE GENOMIC DNA]</scope>
    <source>
        <strain evidence="9 10">F1</strain>
    </source>
</reference>
<dbReference type="InterPro" id="IPR004392">
    <property type="entry name" value="Hyd_mat_HypB"/>
</dbReference>
<keyword evidence="6" id="KW-0862">Zinc</keyword>
<evidence type="ECO:0000256" key="6">
    <source>
        <dbReference type="ARBA" id="ARBA00022833"/>
    </source>
</evidence>
<feature type="domain" description="CobW/HypB/UreG nucleotide-binding" evidence="8">
    <location>
        <begin position="66"/>
        <end position="225"/>
    </location>
</feature>
<dbReference type="AlphaFoldDB" id="A0A6C2TZA5"/>
<proteinExistence type="inferred from homology"/>
<name>A0A6C2TZA5_PONDE</name>
<dbReference type="PANTHER" id="PTHR30134:SF2">
    <property type="entry name" value="HYDROGENASE MATURATION FACTOR HYPB"/>
    <property type="match status" value="1"/>
</dbReference>
<dbReference type="Pfam" id="PF02492">
    <property type="entry name" value="cobW"/>
    <property type="match status" value="1"/>
</dbReference>
<dbReference type="GO" id="GO:0005525">
    <property type="term" value="F:GTP binding"/>
    <property type="evidence" value="ECO:0007669"/>
    <property type="project" value="UniProtKB-KW"/>
</dbReference>
<evidence type="ECO:0000256" key="1">
    <source>
        <dbReference type="ARBA" id="ARBA00006211"/>
    </source>
</evidence>
<dbReference type="GO" id="GO:0008270">
    <property type="term" value="F:zinc ion binding"/>
    <property type="evidence" value="ECO:0007669"/>
    <property type="project" value="TreeGrafter"/>
</dbReference>
<dbReference type="EMBL" id="CAAHFG010000001">
    <property type="protein sequence ID" value="VGO12933.1"/>
    <property type="molecule type" value="Genomic_DNA"/>
</dbReference>
<protein>
    <submittedName>
        <fullName evidence="9">Hydrogenase isoenzymes nickel incorporation protein HypB</fullName>
    </submittedName>
</protein>
<keyword evidence="7" id="KW-0342">GTP-binding</keyword>
<dbReference type="InterPro" id="IPR027417">
    <property type="entry name" value="P-loop_NTPase"/>
</dbReference>
<gene>
    <name evidence="9" type="primary">hypB</name>
    <name evidence="9" type="ORF">PDESU_01487</name>
</gene>
<keyword evidence="5" id="KW-0378">Hydrolase</keyword>
<organism evidence="9 10">
    <name type="scientific">Pontiella desulfatans</name>
    <dbReference type="NCBI Taxonomy" id="2750659"/>
    <lineage>
        <taxon>Bacteria</taxon>
        <taxon>Pseudomonadati</taxon>
        <taxon>Kiritimatiellota</taxon>
        <taxon>Kiritimatiellia</taxon>
        <taxon>Kiritimatiellales</taxon>
        <taxon>Pontiellaceae</taxon>
        <taxon>Pontiella</taxon>
    </lineage>
</organism>
<keyword evidence="2" id="KW-0533">Nickel</keyword>
<evidence type="ECO:0000313" key="10">
    <source>
        <dbReference type="Proteomes" id="UP000366872"/>
    </source>
</evidence>
<dbReference type="Gene3D" id="3.40.50.300">
    <property type="entry name" value="P-loop containing nucleotide triphosphate hydrolases"/>
    <property type="match status" value="1"/>
</dbReference>